<dbReference type="InterPro" id="IPR025742">
    <property type="entry name" value="CSTF2_hinge"/>
</dbReference>
<dbReference type="InterPro" id="IPR012677">
    <property type="entry name" value="Nucleotide-bd_a/b_plait_sf"/>
</dbReference>
<dbReference type="SUPFAM" id="SSF54928">
    <property type="entry name" value="RNA-binding domain, RBD"/>
    <property type="match status" value="1"/>
</dbReference>
<dbReference type="GO" id="GO:0031124">
    <property type="term" value="P:mRNA 3'-end processing"/>
    <property type="evidence" value="ECO:0007669"/>
    <property type="project" value="InterPro"/>
</dbReference>
<dbReference type="RefSeq" id="XP_008721840.1">
    <property type="nucleotide sequence ID" value="XM_008723618.1"/>
</dbReference>
<dbReference type="AlphaFoldDB" id="V9DM76"/>
<keyword evidence="1" id="KW-0694">RNA-binding</keyword>
<dbReference type="Pfam" id="PF14327">
    <property type="entry name" value="CSTF2_hinge"/>
    <property type="match status" value="1"/>
</dbReference>
<feature type="compositionally biased region" description="Pro residues" evidence="2">
    <location>
        <begin position="209"/>
        <end position="239"/>
    </location>
</feature>
<reference evidence="4 5" key="1">
    <citation type="submission" date="2013-03" db="EMBL/GenBank/DDBJ databases">
        <title>The Genome Sequence of Cladophialophora carrionii CBS 160.54.</title>
        <authorList>
            <consortium name="The Broad Institute Genomics Platform"/>
            <person name="Cuomo C."/>
            <person name="de Hoog S."/>
            <person name="Gorbushina A."/>
            <person name="Walker B."/>
            <person name="Young S.K."/>
            <person name="Zeng Q."/>
            <person name="Gargeya S."/>
            <person name="Fitzgerald M."/>
            <person name="Haas B."/>
            <person name="Abouelleil A."/>
            <person name="Allen A.W."/>
            <person name="Alvarado L."/>
            <person name="Arachchi H.M."/>
            <person name="Berlin A.M."/>
            <person name="Chapman S.B."/>
            <person name="Gainer-Dewar J."/>
            <person name="Goldberg J."/>
            <person name="Griggs A."/>
            <person name="Gujja S."/>
            <person name="Hansen M."/>
            <person name="Howarth C."/>
            <person name="Imamovic A."/>
            <person name="Ireland A."/>
            <person name="Larimer J."/>
            <person name="McCowan C."/>
            <person name="Murphy C."/>
            <person name="Pearson M."/>
            <person name="Poon T.W."/>
            <person name="Priest M."/>
            <person name="Roberts A."/>
            <person name="Saif S."/>
            <person name="Shea T."/>
            <person name="Sisk P."/>
            <person name="Sykes S."/>
            <person name="Wortman J."/>
            <person name="Nusbaum C."/>
            <person name="Birren B."/>
        </authorList>
    </citation>
    <scope>NUCLEOTIDE SEQUENCE [LARGE SCALE GENOMIC DNA]</scope>
    <source>
        <strain evidence="4 5">CBS 160.54</strain>
    </source>
</reference>
<dbReference type="Pfam" id="PF14304">
    <property type="entry name" value="CSTF_C"/>
    <property type="match status" value="1"/>
</dbReference>
<evidence type="ECO:0000259" key="3">
    <source>
        <dbReference type="PROSITE" id="PS50102"/>
    </source>
</evidence>
<gene>
    <name evidence="4" type="ORF">G647_00215</name>
</gene>
<dbReference type="PANTHER" id="PTHR45735">
    <property type="entry name" value="CLEAVAGE STIMULATION FACTOR SUBUNIT 2"/>
    <property type="match status" value="1"/>
</dbReference>
<feature type="compositionally biased region" description="Low complexity" evidence="2">
    <location>
        <begin position="100"/>
        <end position="115"/>
    </location>
</feature>
<dbReference type="VEuPathDB" id="FungiDB:G647_00215"/>
<evidence type="ECO:0000256" key="1">
    <source>
        <dbReference type="PROSITE-ProRule" id="PRU00176"/>
    </source>
</evidence>
<organism evidence="4 5">
    <name type="scientific">Cladophialophora carrionii CBS 160.54</name>
    <dbReference type="NCBI Taxonomy" id="1279043"/>
    <lineage>
        <taxon>Eukaryota</taxon>
        <taxon>Fungi</taxon>
        <taxon>Dikarya</taxon>
        <taxon>Ascomycota</taxon>
        <taxon>Pezizomycotina</taxon>
        <taxon>Eurotiomycetes</taxon>
        <taxon>Chaetothyriomycetidae</taxon>
        <taxon>Chaetothyriales</taxon>
        <taxon>Herpotrichiellaceae</taxon>
        <taxon>Cladophialophora</taxon>
    </lineage>
</organism>
<dbReference type="GeneID" id="19978708"/>
<dbReference type="GO" id="GO:0005847">
    <property type="term" value="C:mRNA cleavage and polyadenylation specificity factor complex"/>
    <property type="evidence" value="ECO:0007669"/>
    <property type="project" value="TreeGrafter"/>
</dbReference>
<dbReference type="InterPro" id="IPR000504">
    <property type="entry name" value="RRM_dom"/>
</dbReference>
<feature type="compositionally biased region" description="Low complexity" evidence="2">
    <location>
        <begin position="240"/>
        <end position="250"/>
    </location>
</feature>
<dbReference type="CDD" id="cd12398">
    <property type="entry name" value="RRM_CSTF2_RNA15_like"/>
    <property type="match status" value="1"/>
</dbReference>
<feature type="domain" description="RRM" evidence="3">
    <location>
        <begin position="7"/>
        <end position="85"/>
    </location>
</feature>
<evidence type="ECO:0000256" key="2">
    <source>
        <dbReference type="SAM" id="MobiDB-lite"/>
    </source>
</evidence>
<feature type="region of interest" description="Disordered" evidence="2">
    <location>
        <begin position="82"/>
        <end position="118"/>
    </location>
</feature>
<accession>V9DM76</accession>
<proteinExistence type="predicted"/>
<dbReference type="Gene3D" id="3.30.70.330">
    <property type="match status" value="1"/>
</dbReference>
<name>V9DM76_9EURO</name>
<evidence type="ECO:0000313" key="4">
    <source>
        <dbReference type="EMBL" id="ETI27766.1"/>
    </source>
</evidence>
<dbReference type="PANTHER" id="PTHR45735:SF2">
    <property type="entry name" value="CLEAVAGE STIMULATION FACTOR SUBUNIT 2"/>
    <property type="match status" value="1"/>
</dbReference>
<dbReference type="InterPro" id="IPR035979">
    <property type="entry name" value="RBD_domain_sf"/>
</dbReference>
<feature type="region of interest" description="Disordered" evidence="2">
    <location>
        <begin position="205"/>
        <end position="265"/>
    </location>
</feature>
<protein>
    <recommendedName>
        <fullName evidence="3">RRM domain-containing protein</fullName>
    </recommendedName>
</protein>
<dbReference type="GO" id="GO:0003729">
    <property type="term" value="F:mRNA binding"/>
    <property type="evidence" value="ECO:0007669"/>
    <property type="project" value="TreeGrafter"/>
</dbReference>
<dbReference type="EMBL" id="KB822697">
    <property type="protein sequence ID" value="ETI27766.1"/>
    <property type="molecule type" value="Genomic_DNA"/>
</dbReference>
<sequence length="301" mass="32530">MAPGQSRSVFVGNIPFNLSEENIIRILNQVGTVVKFRLMTNPDTGKSKGFGFADFQDADQAASAVRNLNDYEIDGRKIRVDWPHNNEKDSVPTNYDQASAPAGDGLNNAGAASALPPLPPGVDLPPNLRATDAISQTLSTLPPPQLLDVLTQMKGLAISDPARATSLLKTAPQLSYAIFQALILMNLVDPKVLAQVVEQAARPAQPAAVAPPQPVPQQYPGYPPVMVPGQMPPRPPPQQYAPAAMPQQQQQPPPQPQPQQPQISHQEMIQQVLAMDQRTIDSFSPAERAQIMQIRASMGVR</sequence>
<dbReference type="Pfam" id="PF00076">
    <property type="entry name" value="RRM_1"/>
    <property type="match status" value="1"/>
</dbReference>
<dbReference type="OrthoDB" id="272703at2759"/>
<dbReference type="HOGENOM" id="CLU_028601_0_1_1"/>
<dbReference type="Gene3D" id="1.25.40.630">
    <property type="match status" value="1"/>
</dbReference>
<dbReference type="PROSITE" id="PS50102">
    <property type="entry name" value="RRM"/>
    <property type="match status" value="1"/>
</dbReference>
<evidence type="ECO:0000313" key="5">
    <source>
        <dbReference type="Proteomes" id="UP000030678"/>
    </source>
</evidence>
<dbReference type="InterPro" id="IPR026896">
    <property type="entry name" value="CSTF_C"/>
</dbReference>
<dbReference type="Proteomes" id="UP000030678">
    <property type="component" value="Unassembled WGS sequence"/>
</dbReference>
<dbReference type="SMART" id="SM00360">
    <property type="entry name" value="RRM"/>
    <property type="match status" value="1"/>
</dbReference>